<feature type="chain" id="PRO_5045456240" evidence="1">
    <location>
        <begin position="21"/>
        <end position="300"/>
    </location>
</feature>
<dbReference type="RefSeq" id="WP_068143353.1">
    <property type="nucleotide sequence ID" value="NZ_JBHSCR010000014.1"/>
</dbReference>
<proteinExistence type="predicted"/>
<keyword evidence="1" id="KW-0732">Signal</keyword>
<gene>
    <name evidence="2" type="ORF">ACFO5Q_13155</name>
</gene>
<keyword evidence="3" id="KW-1185">Reference proteome</keyword>
<comment type="caution">
    <text evidence="2">The sequence shown here is derived from an EMBL/GenBank/DDBJ whole genome shotgun (WGS) entry which is preliminary data.</text>
</comment>
<feature type="signal peptide" evidence="1">
    <location>
        <begin position="1"/>
        <end position="20"/>
    </location>
</feature>
<protein>
    <submittedName>
        <fullName evidence="2">Uncharacterized protein</fullName>
    </submittedName>
</protein>
<accession>A0ABV8UD74</accession>
<dbReference type="Proteomes" id="UP001595776">
    <property type="component" value="Unassembled WGS sequence"/>
</dbReference>
<evidence type="ECO:0000313" key="2">
    <source>
        <dbReference type="EMBL" id="MFC4348795.1"/>
    </source>
</evidence>
<sequence>MKFLLFLIAGFLITNSPATATQNPASLEQINYTAITPLKAIYSEAEVAVYTAKLNNWLNANIDRISEDRLPQIREHLYYLINSHNKNQYGGVATAPIGEPDLILATLFSWAERLGVYGGSMVYEAVKPLKMGPIPSSRHVPDSFTLTFENGMLQVGSKTGAWHTRVPYYFMVGDLRDFTANNGQQTQLAIISTGSAHHEGKDGHSQATLMLIYTADSDEEKFKSFWTQQFGMSAGTTKLKIPSTPLTSDHILDEATALHKEFVSWPTSNGVIGVAYMGINGTYQHNRPHFSEFLAAIQTK</sequence>
<reference evidence="3" key="1">
    <citation type="journal article" date="2019" name="Int. J. Syst. Evol. Microbiol.">
        <title>The Global Catalogue of Microorganisms (GCM) 10K type strain sequencing project: providing services to taxonomists for standard genome sequencing and annotation.</title>
        <authorList>
            <consortium name="The Broad Institute Genomics Platform"/>
            <consortium name="The Broad Institute Genome Sequencing Center for Infectious Disease"/>
            <person name="Wu L."/>
            <person name="Ma J."/>
        </authorList>
    </citation>
    <scope>NUCLEOTIDE SEQUENCE [LARGE SCALE GENOMIC DNA]</scope>
    <source>
        <strain evidence="3">CGMCC 1.15304</strain>
    </source>
</reference>
<name>A0ABV8UD74_9PROT</name>
<organism evidence="2 3">
    <name type="scientific">Kordiimonas lipolytica</name>
    <dbReference type="NCBI Taxonomy" id="1662421"/>
    <lineage>
        <taxon>Bacteria</taxon>
        <taxon>Pseudomonadati</taxon>
        <taxon>Pseudomonadota</taxon>
        <taxon>Alphaproteobacteria</taxon>
        <taxon>Kordiimonadales</taxon>
        <taxon>Kordiimonadaceae</taxon>
        <taxon>Kordiimonas</taxon>
    </lineage>
</organism>
<evidence type="ECO:0000256" key="1">
    <source>
        <dbReference type="SAM" id="SignalP"/>
    </source>
</evidence>
<evidence type="ECO:0000313" key="3">
    <source>
        <dbReference type="Proteomes" id="UP001595776"/>
    </source>
</evidence>
<dbReference type="EMBL" id="JBHSCR010000014">
    <property type="protein sequence ID" value="MFC4348795.1"/>
    <property type="molecule type" value="Genomic_DNA"/>
</dbReference>